<dbReference type="GO" id="GO:0005737">
    <property type="term" value="C:cytoplasm"/>
    <property type="evidence" value="ECO:0007669"/>
    <property type="project" value="TreeGrafter"/>
</dbReference>
<proteinExistence type="inferred from homology"/>
<dbReference type="GO" id="GO:0005634">
    <property type="term" value="C:nucleus"/>
    <property type="evidence" value="ECO:0007669"/>
    <property type="project" value="TreeGrafter"/>
</dbReference>
<dbReference type="PRINTS" id="PR00310">
    <property type="entry name" value="ANTIPRLFBTG1"/>
</dbReference>
<dbReference type="AlphaFoldDB" id="A0A7R8WC80"/>
<dbReference type="InterPro" id="IPR002087">
    <property type="entry name" value="Anti_prolifrtn"/>
</dbReference>
<dbReference type="InterPro" id="IPR033332">
    <property type="entry name" value="BTG"/>
</dbReference>
<dbReference type="PANTHER" id="PTHR22978">
    <property type="entry name" value="B-CELL TRANSLOCATION GENE"/>
    <property type="match status" value="1"/>
</dbReference>
<dbReference type="InterPro" id="IPR036054">
    <property type="entry name" value="BTG-like_sf"/>
</dbReference>
<dbReference type="EMBL" id="OB661749">
    <property type="protein sequence ID" value="CAD7228892.1"/>
    <property type="molecule type" value="Genomic_DNA"/>
</dbReference>
<feature type="compositionally biased region" description="Polar residues" evidence="2">
    <location>
        <begin position="126"/>
        <end position="140"/>
    </location>
</feature>
<dbReference type="PANTHER" id="PTHR22978:SF22">
    <property type="entry name" value="BTG FAMILY PROTEIN"/>
    <property type="match status" value="1"/>
</dbReference>
<dbReference type="Pfam" id="PF07742">
    <property type="entry name" value="BTG"/>
    <property type="match status" value="1"/>
</dbReference>
<name>A0A7R8WC80_9CRUS</name>
<gene>
    <name evidence="3" type="ORF">CTOB1V02_LOCUS6770</name>
</gene>
<feature type="region of interest" description="Disordered" evidence="2">
    <location>
        <begin position="126"/>
        <end position="167"/>
    </location>
</feature>
<sequence length="199" mass="22504">MKREVESAAGFLVNILRLNERSKEVHPQLLDFFRSRLAECLRKHYTNHWFPEMPFRGSGYRCIRINGRLDPVIAQAGKSCGIPDAFLYSLFPTELTLWVDPKEVSYRIGENGSVCVLYSADNHSAHYSTSPHRQPVNVYNSHPLQSPSPPMSPSRRPVLSSPGHQQHQAVTIDSACGKEARRKLIFAEDAQNVCRVETS</sequence>
<comment type="similarity">
    <text evidence="1">Belongs to the BTG family.</text>
</comment>
<reference evidence="3" key="1">
    <citation type="submission" date="2020-11" db="EMBL/GenBank/DDBJ databases">
        <authorList>
            <person name="Tran Van P."/>
        </authorList>
    </citation>
    <scope>NUCLEOTIDE SEQUENCE</scope>
</reference>
<evidence type="ECO:0000256" key="2">
    <source>
        <dbReference type="SAM" id="MobiDB-lite"/>
    </source>
</evidence>
<dbReference type="SMART" id="SM00099">
    <property type="entry name" value="btg1"/>
    <property type="match status" value="1"/>
</dbReference>
<dbReference type="GO" id="GO:0008285">
    <property type="term" value="P:negative regulation of cell population proliferation"/>
    <property type="evidence" value="ECO:0007669"/>
    <property type="project" value="TreeGrafter"/>
</dbReference>
<dbReference type="SUPFAM" id="SSF160696">
    <property type="entry name" value="BTG domain-like"/>
    <property type="match status" value="1"/>
</dbReference>
<protein>
    <submittedName>
        <fullName evidence="3">Uncharacterized protein</fullName>
    </submittedName>
</protein>
<organism evidence="3">
    <name type="scientific">Cyprideis torosa</name>
    <dbReference type="NCBI Taxonomy" id="163714"/>
    <lineage>
        <taxon>Eukaryota</taxon>
        <taxon>Metazoa</taxon>
        <taxon>Ecdysozoa</taxon>
        <taxon>Arthropoda</taxon>
        <taxon>Crustacea</taxon>
        <taxon>Oligostraca</taxon>
        <taxon>Ostracoda</taxon>
        <taxon>Podocopa</taxon>
        <taxon>Podocopida</taxon>
        <taxon>Cytherocopina</taxon>
        <taxon>Cytheroidea</taxon>
        <taxon>Cytherideidae</taxon>
        <taxon>Cyprideis</taxon>
    </lineage>
</organism>
<accession>A0A7R8WC80</accession>
<evidence type="ECO:0000313" key="3">
    <source>
        <dbReference type="EMBL" id="CAD7228892.1"/>
    </source>
</evidence>
<evidence type="ECO:0000256" key="1">
    <source>
        <dbReference type="ARBA" id="ARBA00007989"/>
    </source>
</evidence>
<dbReference type="OrthoDB" id="19928at2759"/>
<dbReference type="Gene3D" id="3.90.640.90">
    <property type="entry name" value="Anti-proliferative protein, N-terminal domain"/>
    <property type="match status" value="1"/>
</dbReference>
<feature type="compositionally biased region" description="Low complexity" evidence="2">
    <location>
        <begin position="153"/>
        <end position="162"/>
    </location>
</feature>